<evidence type="ECO:0000256" key="6">
    <source>
        <dbReference type="RuleBase" id="RU004379"/>
    </source>
</evidence>
<feature type="transmembrane region" description="Helical" evidence="6">
    <location>
        <begin position="232"/>
        <end position="253"/>
    </location>
</feature>
<comment type="subcellular location">
    <subcellularLocation>
        <location evidence="1">Membrane</location>
        <topology evidence="1">Multi-pass membrane protein</topology>
    </subcellularLocation>
</comment>
<dbReference type="PANTHER" id="PTHR23291">
    <property type="entry name" value="BAX INHIBITOR-RELATED"/>
    <property type="match status" value="1"/>
</dbReference>
<feature type="transmembrane region" description="Helical" evidence="6">
    <location>
        <begin position="193"/>
        <end position="211"/>
    </location>
</feature>
<dbReference type="OrthoDB" id="9793828at2"/>
<evidence type="ECO:0000313" key="7">
    <source>
        <dbReference type="EMBL" id="RYB03594.1"/>
    </source>
</evidence>
<dbReference type="AlphaFoldDB" id="A0A4Q2R9M7"/>
<feature type="transmembrane region" description="Helical" evidence="6">
    <location>
        <begin position="139"/>
        <end position="157"/>
    </location>
</feature>
<keyword evidence="3 6" id="KW-0812">Transmembrane</keyword>
<keyword evidence="4 6" id="KW-1133">Transmembrane helix</keyword>
<accession>A0A4Q2R9M7</accession>
<dbReference type="CDD" id="cd10432">
    <property type="entry name" value="BI-1-like_bacterial"/>
    <property type="match status" value="1"/>
</dbReference>
<comment type="caution">
    <text evidence="7">The sequence shown here is derived from an EMBL/GenBank/DDBJ whole genome shotgun (WGS) entry which is preliminary data.</text>
</comment>
<dbReference type="EMBL" id="QYBC01000013">
    <property type="protein sequence ID" value="RYB03594.1"/>
    <property type="molecule type" value="Genomic_DNA"/>
</dbReference>
<dbReference type="Proteomes" id="UP000289411">
    <property type="component" value="Unassembled WGS sequence"/>
</dbReference>
<dbReference type="RefSeq" id="WP_129220164.1">
    <property type="nucleotide sequence ID" value="NZ_QYBC01000013.1"/>
</dbReference>
<keyword evidence="8" id="KW-1185">Reference proteome</keyword>
<proteinExistence type="inferred from homology"/>
<name>A0A4Q2R9M7_9HYPH</name>
<feature type="transmembrane region" description="Helical" evidence="6">
    <location>
        <begin position="169"/>
        <end position="187"/>
    </location>
</feature>
<dbReference type="Pfam" id="PF01027">
    <property type="entry name" value="Bax1-I"/>
    <property type="match status" value="1"/>
</dbReference>
<organism evidence="7 8">
    <name type="scientific">Lichenibacterium ramalinae</name>
    <dbReference type="NCBI Taxonomy" id="2316527"/>
    <lineage>
        <taxon>Bacteria</taxon>
        <taxon>Pseudomonadati</taxon>
        <taxon>Pseudomonadota</taxon>
        <taxon>Alphaproteobacteria</taxon>
        <taxon>Hyphomicrobiales</taxon>
        <taxon>Lichenihabitantaceae</taxon>
        <taxon>Lichenibacterium</taxon>
    </lineage>
</organism>
<evidence type="ECO:0000256" key="1">
    <source>
        <dbReference type="ARBA" id="ARBA00004141"/>
    </source>
</evidence>
<evidence type="ECO:0000256" key="5">
    <source>
        <dbReference type="ARBA" id="ARBA00023136"/>
    </source>
</evidence>
<gene>
    <name evidence="7" type="ORF">D3272_15700</name>
</gene>
<reference evidence="7 8" key="1">
    <citation type="submission" date="2018-09" db="EMBL/GenBank/DDBJ databases">
        <authorList>
            <person name="Grouzdev D.S."/>
            <person name="Krutkina M.S."/>
        </authorList>
    </citation>
    <scope>NUCLEOTIDE SEQUENCE [LARGE SCALE GENOMIC DNA]</scope>
    <source>
        <strain evidence="7 8">RmlP001</strain>
    </source>
</reference>
<evidence type="ECO:0000256" key="3">
    <source>
        <dbReference type="ARBA" id="ARBA00022692"/>
    </source>
</evidence>
<evidence type="ECO:0000256" key="2">
    <source>
        <dbReference type="ARBA" id="ARBA00010350"/>
    </source>
</evidence>
<feature type="transmembrane region" description="Helical" evidence="6">
    <location>
        <begin position="37"/>
        <end position="56"/>
    </location>
</feature>
<dbReference type="PANTHER" id="PTHR23291:SF50">
    <property type="entry name" value="PROTEIN LIFEGUARD 4"/>
    <property type="match status" value="1"/>
</dbReference>
<feature type="transmembrane region" description="Helical" evidence="6">
    <location>
        <begin position="86"/>
        <end position="103"/>
    </location>
</feature>
<dbReference type="InterPro" id="IPR006214">
    <property type="entry name" value="Bax_inhibitor_1-related"/>
</dbReference>
<sequence>MSDYRNPSYRWGGTAARAGADVDQGLRAYMLGVYNNMVLGLAITGLVALGTNLLAVTTDPADAAVRFHSFYLTSFGYALYGSPLRYVVMLAPLAFIFFFSFRIDRMSAASARNMFFAFSAVMGLSLSSILLVYTGQSVFLAFFETAAAFAGLSLYGYTTKRDLTAMGSFLVMGLVGLFVVMIVNMFVHSSALQFGISILAVGIFAGLTAWDTQRIKEMYWEHDGYEVATKKAVNGALMLYLDFINIFTALIQLTGNRNN</sequence>
<feature type="transmembrane region" description="Helical" evidence="6">
    <location>
        <begin position="115"/>
        <end position="133"/>
    </location>
</feature>
<evidence type="ECO:0000313" key="8">
    <source>
        <dbReference type="Proteomes" id="UP000289411"/>
    </source>
</evidence>
<protein>
    <submittedName>
        <fullName evidence="7">Bax inhibitor-1/YccA family protein</fullName>
    </submittedName>
</protein>
<dbReference type="GO" id="GO:0005886">
    <property type="term" value="C:plasma membrane"/>
    <property type="evidence" value="ECO:0007669"/>
    <property type="project" value="TreeGrafter"/>
</dbReference>
<comment type="similarity">
    <text evidence="2 6">Belongs to the BI1 family.</text>
</comment>
<evidence type="ECO:0000256" key="4">
    <source>
        <dbReference type="ARBA" id="ARBA00022989"/>
    </source>
</evidence>
<reference evidence="7 8" key="2">
    <citation type="submission" date="2019-02" db="EMBL/GenBank/DDBJ databases">
        <title>'Lichenibacterium ramalinii' gen. nov. sp. nov., 'Lichenibacterium minor' gen. nov. sp. nov.</title>
        <authorList>
            <person name="Pankratov T."/>
        </authorList>
    </citation>
    <scope>NUCLEOTIDE SEQUENCE [LARGE SCALE GENOMIC DNA]</scope>
    <source>
        <strain evidence="7 8">RmlP001</strain>
    </source>
</reference>
<keyword evidence="5 6" id="KW-0472">Membrane</keyword>